<dbReference type="Pfam" id="PF02743">
    <property type="entry name" value="dCache_1"/>
    <property type="match status" value="1"/>
</dbReference>
<keyword evidence="8 9" id="KW-0472">Membrane</keyword>
<evidence type="ECO:0000256" key="1">
    <source>
        <dbReference type="ARBA" id="ARBA00004651"/>
    </source>
</evidence>
<dbReference type="PROSITE" id="PS50885">
    <property type="entry name" value="HAMP"/>
    <property type="match status" value="1"/>
</dbReference>
<evidence type="ECO:0000256" key="9">
    <source>
        <dbReference type="SAM" id="Phobius"/>
    </source>
</evidence>
<dbReference type="PANTHER" id="PTHR34220:SF7">
    <property type="entry name" value="SENSOR HISTIDINE KINASE YPDA"/>
    <property type="match status" value="1"/>
</dbReference>
<dbReference type="Pfam" id="PF06580">
    <property type="entry name" value="His_kinase"/>
    <property type="match status" value="1"/>
</dbReference>
<keyword evidence="5 9" id="KW-0812">Transmembrane</keyword>
<protein>
    <submittedName>
        <fullName evidence="11">Two-component sensor histidine kinase</fullName>
    </submittedName>
</protein>
<keyword evidence="6 11" id="KW-0418">Kinase</keyword>
<evidence type="ECO:0000256" key="4">
    <source>
        <dbReference type="ARBA" id="ARBA00022679"/>
    </source>
</evidence>
<dbReference type="InterPro" id="IPR036890">
    <property type="entry name" value="HATPase_C_sf"/>
</dbReference>
<comment type="subcellular location">
    <subcellularLocation>
        <location evidence="1">Cell membrane</location>
        <topology evidence="1">Multi-pass membrane protein</topology>
    </subcellularLocation>
</comment>
<keyword evidence="4" id="KW-0808">Transferase</keyword>
<dbReference type="Gene3D" id="3.30.565.10">
    <property type="entry name" value="Histidine kinase-like ATPase, C-terminal domain"/>
    <property type="match status" value="1"/>
</dbReference>
<accession>A0ABX3EPC2</accession>
<keyword evidence="7 9" id="KW-1133">Transmembrane helix</keyword>
<dbReference type="InterPro" id="IPR003594">
    <property type="entry name" value="HATPase_dom"/>
</dbReference>
<dbReference type="PANTHER" id="PTHR34220">
    <property type="entry name" value="SENSOR HISTIDINE KINASE YPDA"/>
    <property type="match status" value="1"/>
</dbReference>
<proteinExistence type="predicted"/>
<dbReference type="InterPro" id="IPR050640">
    <property type="entry name" value="Bact_2-comp_sensor_kinase"/>
</dbReference>
<evidence type="ECO:0000313" key="11">
    <source>
        <dbReference type="EMBL" id="OKP86692.1"/>
    </source>
</evidence>
<dbReference type="SMART" id="SM00304">
    <property type="entry name" value="HAMP"/>
    <property type="match status" value="1"/>
</dbReference>
<evidence type="ECO:0000256" key="8">
    <source>
        <dbReference type="ARBA" id="ARBA00023136"/>
    </source>
</evidence>
<dbReference type="SUPFAM" id="SSF158472">
    <property type="entry name" value="HAMP domain-like"/>
    <property type="match status" value="1"/>
</dbReference>
<evidence type="ECO:0000256" key="3">
    <source>
        <dbReference type="ARBA" id="ARBA00022553"/>
    </source>
</evidence>
<keyword evidence="12" id="KW-1185">Reference proteome</keyword>
<feature type="domain" description="HAMP" evidence="10">
    <location>
        <begin position="323"/>
        <end position="375"/>
    </location>
</feature>
<gene>
    <name evidence="11" type="ORF">A3844_11790</name>
</gene>
<evidence type="ECO:0000256" key="7">
    <source>
        <dbReference type="ARBA" id="ARBA00022989"/>
    </source>
</evidence>
<dbReference type="GO" id="GO:0016301">
    <property type="term" value="F:kinase activity"/>
    <property type="evidence" value="ECO:0007669"/>
    <property type="project" value="UniProtKB-KW"/>
</dbReference>
<dbReference type="Gene3D" id="3.30.450.20">
    <property type="entry name" value="PAS domain"/>
    <property type="match status" value="1"/>
</dbReference>
<sequence>MISRLRELAPKSIRHKLIVASIACILVPAALTLLIYNSLTQEAVKRQAIANAEDSLQLVNGSVTNSLKGMLTIANYVQTNPGLKAYFKLAAANNVSGNEYQRFMDQNRVLEQLDTLTVVGQNSYVTILLTNDKYYMNYSVSDYNPLELKKKPWFRKMTELKGLESYWAGVEPTELAYDKFDHPYQVTVARTLRLDSTEIYGYAVVTIMEDQLHDIFGNLSAGQKVVLLDGENHIVSGGDPESIGKPFPYVNAVNSLQASEVVAIAGERYLVVQQQLSFNGWRLVLMQPYKESIVDISSIFNRVFVIQLISFFVFLLLLITLVRAFTKPLVRLGKVTTAVQRGNLLVRSGVRGNDEIGRLGLMFDQMLDRVKEMIAEVSDTQARKRKAELKMLQAQINPHFLFNVLNSIRMKVMKRGDPESAKMISSLSMLLRMTISREEDEIFLHEEIDLVSHYVSLMNLRQKEEARVQLDIDPRAFLIKVPRFFLQPLVENALIHGLSQQPGVISIRADVEESYTVLSVTDNGLGMNEVRLESIAGRMQSAGTEMSSGHEEPKGSFSGMGMSNVVERMRMLFGEDFVINVRSEIGSGTTIEMHIPHREEIRDV</sequence>
<dbReference type="EMBL" id="LVWI01000037">
    <property type="protein sequence ID" value="OKP86692.1"/>
    <property type="molecule type" value="Genomic_DNA"/>
</dbReference>
<evidence type="ECO:0000256" key="2">
    <source>
        <dbReference type="ARBA" id="ARBA00022475"/>
    </source>
</evidence>
<keyword evidence="3" id="KW-0597">Phosphoprotein</keyword>
<dbReference type="Pfam" id="PF00672">
    <property type="entry name" value="HAMP"/>
    <property type="match status" value="1"/>
</dbReference>
<evidence type="ECO:0000313" key="12">
    <source>
        <dbReference type="Proteomes" id="UP000186058"/>
    </source>
</evidence>
<dbReference type="CDD" id="cd06225">
    <property type="entry name" value="HAMP"/>
    <property type="match status" value="1"/>
</dbReference>
<dbReference type="Pfam" id="PF02518">
    <property type="entry name" value="HATPase_c"/>
    <property type="match status" value="1"/>
</dbReference>
<dbReference type="InterPro" id="IPR010559">
    <property type="entry name" value="Sig_transdc_His_kin_internal"/>
</dbReference>
<name>A0ABX3EPC2_9BACL</name>
<dbReference type="InterPro" id="IPR003660">
    <property type="entry name" value="HAMP_dom"/>
</dbReference>
<reference evidence="11 12" key="1">
    <citation type="submission" date="2016-03" db="EMBL/GenBank/DDBJ databases">
        <authorList>
            <person name="Sant'Anna F.H."/>
            <person name="Ambrosini A."/>
            <person name="Souza R."/>
            <person name="Bach E."/>
            <person name="Fernandes G."/>
            <person name="Balsanelli E."/>
            <person name="Baura V.A."/>
            <person name="Souza E.M."/>
            <person name="Passaglia L."/>
        </authorList>
    </citation>
    <scope>NUCLEOTIDE SEQUENCE [LARGE SCALE GENOMIC DNA]</scope>
    <source>
        <strain evidence="11 12">P26E</strain>
    </source>
</reference>
<comment type="caution">
    <text evidence="11">The sequence shown here is derived from an EMBL/GenBank/DDBJ whole genome shotgun (WGS) entry which is preliminary data.</text>
</comment>
<dbReference type="SUPFAM" id="SSF55874">
    <property type="entry name" value="ATPase domain of HSP90 chaperone/DNA topoisomerase II/histidine kinase"/>
    <property type="match status" value="1"/>
</dbReference>
<dbReference type="SMART" id="SM00387">
    <property type="entry name" value="HATPase_c"/>
    <property type="match status" value="1"/>
</dbReference>
<dbReference type="Proteomes" id="UP000186058">
    <property type="component" value="Unassembled WGS sequence"/>
</dbReference>
<dbReference type="RefSeq" id="WP_074107518.1">
    <property type="nucleotide sequence ID" value="NZ_LVWI01000037.1"/>
</dbReference>
<evidence type="ECO:0000259" key="10">
    <source>
        <dbReference type="PROSITE" id="PS50885"/>
    </source>
</evidence>
<dbReference type="InterPro" id="IPR033479">
    <property type="entry name" value="dCache_1"/>
</dbReference>
<dbReference type="Gene3D" id="1.10.8.500">
    <property type="entry name" value="HAMP domain in histidine kinase"/>
    <property type="match status" value="1"/>
</dbReference>
<evidence type="ECO:0000256" key="6">
    <source>
        <dbReference type="ARBA" id="ARBA00022777"/>
    </source>
</evidence>
<organism evidence="11 12">
    <name type="scientific">Paenibacillus helianthi</name>
    <dbReference type="NCBI Taxonomy" id="1349432"/>
    <lineage>
        <taxon>Bacteria</taxon>
        <taxon>Bacillati</taxon>
        <taxon>Bacillota</taxon>
        <taxon>Bacilli</taxon>
        <taxon>Bacillales</taxon>
        <taxon>Paenibacillaceae</taxon>
        <taxon>Paenibacillus</taxon>
    </lineage>
</organism>
<evidence type="ECO:0000256" key="5">
    <source>
        <dbReference type="ARBA" id="ARBA00022692"/>
    </source>
</evidence>
<keyword evidence="2" id="KW-1003">Cell membrane</keyword>
<feature type="transmembrane region" description="Helical" evidence="9">
    <location>
        <begin position="304"/>
        <end position="325"/>
    </location>
</feature>